<evidence type="ECO:0000256" key="2">
    <source>
        <dbReference type="HAMAP-Rule" id="MF_00791"/>
    </source>
</evidence>
<dbReference type="EMBL" id="FNQP01000003">
    <property type="protein sequence ID" value="SDZ97816.1"/>
    <property type="molecule type" value="Genomic_DNA"/>
</dbReference>
<proteinExistence type="inferred from homology"/>
<evidence type="ECO:0000256" key="1">
    <source>
        <dbReference type="ARBA" id="ARBA00017693"/>
    </source>
</evidence>
<name>A0A1H3XEP1_9GAMM</name>
<feature type="domain" description="ApaG" evidence="3">
    <location>
        <begin position="2"/>
        <end position="126"/>
    </location>
</feature>
<evidence type="ECO:0000313" key="4">
    <source>
        <dbReference type="EMBL" id="SDZ97816.1"/>
    </source>
</evidence>
<dbReference type="Pfam" id="PF04379">
    <property type="entry name" value="DUF525"/>
    <property type="match status" value="1"/>
</dbReference>
<dbReference type="PROSITE" id="PS51087">
    <property type="entry name" value="APAG"/>
    <property type="match status" value="1"/>
</dbReference>
<dbReference type="Gene3D" id="2.60.40.1470">
    <property type="entry name" value="ApaG domain"/>
    <property type="match status" value="1"/>
</dbReference>
<dbReference type="PANTHER" id="PTHR47191:SF2">
    <property type="entry name" value="OS05G0170800 PROTEIN"/>
    <property type="match status" value="1"/>
</dbReference>
<evidence type="ECO:0000259" key="3">
    <source>
        <dbReference type="PROSITE" id="PS51087"/>
    </source>
</evidence>
<dbReference type="RefSeq" id="WP_093065397.1">
    <property type="nucleotide sequence ID" value="NZ_FNQP01000003.1"/>
</dbReference>
<dbReference type="Proteomes" id="UP000199397">
    <property type="component" value="Unassembled WGS sequence"/>
</dbReference>
<dbReference type="HAMAP" id="MF_00791">
    <property type="entry name" value="ApaG"/>
    <property type="match status" value="1"/>
</dbReference>
<keyword evidence="5" id="KW-1185">Reference proteome</keyword>
<protein>
    <recommendedName>
        <fullName evidence="1 2">Protein ApaG</fullName>
    </recommendedName>
</protein>
<dbReference type="InterPro" id="IPR036767">
    <property type="entry name" value="ApaG_sf"/>
</dbReference>
<dbReference type="NCBIfam" id="NF003967">
    <property type="entry name" value="PRK05461.1"/>
    <property type="match status" value="1"/>
</dbReference>
<dbReference type="AlphaFoldDB" id="A0A1H3XEP1"/>
<dbReference type="OrthoDB" id="9795226at2"/>
<dbReference type="SUPFAM" id="SSF110069">
    <property type="entry name" value="ApaG-like"/>
    <property type="match status" value="1"/>
</dbReference>
<dbReference type="STRING" id="525918.SAMN05660964_00670"/>
<evidence type="ECO:0000313" key="5">
    <source>
        <dbReference type="Proteomes" id="UP000199397"/>
    </source>
</evidence>
<dbReference type="InterPro" id="IPR023065">
    <property type="entry name" value="Uncharacterised_ApaG"/>
</dbReference>
<gene>
    <name evidence="2" type="primary">apaG</name>
    <name evidence="4" type="ORF">SAMN05660964_00670</name>
</gene>
<reference evidence="4 5" key="1">
    <citation type="submission" date="2016-10" db="EMBL/GenBank/DDBJ databases">
        <authorList>
            <person name="de Groot N.N."/>
        </authorList>
    </citation>
    <scope>NUCLEOTIDE SEQUENCE [LARGE SCALE GENOMIC DNA]</scope>
    <source>
        <strain evidence="4 5">DSM 21228</strain>
    </source>
</reference>
<accession>A0A1H3XEP1</accession>
<dbReference type="PANTHER" id="PTHR47191">
    <property type="entry name" value="OS05G0170800 PROTEIN"/>
    <property type="match status" value="1"/>
</dbReference>
<organism evidence="4 5">
    <name type="scientific">Thiothrix caldifontis</name>
    <dbReference type="NCBI Taxonomy" id="525918"/>
    <lineage>
        <taxon>Bacteria</taxon>
        <taxon>Pseudomonadati</taxon>
        <taxon>Pseudomonadota</taxon>
        <taxon>Gammaproteobacteria</taxon>
        <taxon>Thiotrichales</taxon>
        <taxon>Thiotrichaceae</taxon>
        <taxon>Thiothrix</taxon>
    </lineage>
</organism>
<dbReference type="InterPro" id="IPR007474">
    <property type="entry name" value="ApaG_domain"/>
</dbReference>
<dbReference type="InterPro" id="IPR050718">
    <property type="entry name" value="ApaG-like"/>
</dbReference>
<sequence>MDSERYNIQVSVESHFIEKESDPEQSRYVFAYTVTIVNQGSIPAKLLARHWIISDAEGRTQEVRGDGVIGEQPYLQPGEGFRYTSGTILDTPLGVMQGSYQMLADDGEHFDAPIAPFRLVDPRVLH</sequence>